<name>A0AAD6XU40_9AGAR</name>
<organism evidence="1 2">
    <name type="scientific">Mycena belliarum</name>
    <dbReference type="NCBI Taxonomy" id="1033014"/>
    <lineage>
        <taxon>Eukaryota</taxon>
        <taxon>Fungi</taxon>
        <taxon>Dikarya</taxon>
        <taxon>Basidiomycota</taxon>
        <taxon>Agaricomycotina</taxon>
        <taxon>Agaricomycetes</taxon>
        <taxon>Agaricomycetidae</taxon>
        <taxon>Agaricales</taxon>
        <taxon>Marasmiineae</taxon>
        <taxon>Mycenaceae</taxon>
        <taxon>Mycena</taxon>
    </lineage>
</organism>
<reference evidence="1" key="1">
    <citation type="submission" date="2023-03" db="EMBL/GenBank/DDBJ databases">
        <title>Massive genome expansion in bonnet fungi (Mycena s.s.) driven by repeated elements and novel gene families across ecological guilds.</title>
        <authorList>
            <consortium name="Lawrence Berkeley National Laboratory"/>
            <person name="Harder C.B."/>
            <person name="Miyauchi S."/>
            <person name="Viragh M."/>
            <person name="Kuo A."/>
            <person name="Thoen E."/>
            <person name="Andreopoulos B."/>
            <person name="Lu D."/>
            <person name="Skrede I."/>
            <person name="Drula E."/>
            <person name="Henrissat B."/>
            <person name="Morin E."/>
            <person name="Kohler A."/>
            <person name="Barry K."/>
            <person name="LaButti K."/>
            <person name="Morin E."/>
            <person name="Salamov A."/>
            <person name="Lipzen A."/>
            <person name="Mereny Z."/>
            <person name="Hegedus B."/>
            <person name="Baldrian P."/>
            <person name="Stursova M."/>
            <person name="Weitz H."/>
            <person name="Taylor A."/>
            <person name="Grigoriev I.V."/>
            <person name="Nagy L.G."/>
            <person name="Martin F."/>
            <person name="Kauserud H."/>
        </authorList>
    </citation>
    <scope>NUCLEOTIDE SEQUENCE</scope>
    <source>
        <strain evidence="1">CBHHK173m</strain>
    </source>
</reference>
<accession>A0AAD6XU40</accession>
<proteinExistence type="predicted"/>
<dbReference type="AlphaFoldDB" id="A0AAD6XU40"/>
<dbReference type="Proteomes" id="UP001222325">
    <property type="component" value="Unassembled WGS sequence"/>
</dbReference>
<comment type="caution">
    <text evidence="1">The sequence shown here is derived from an EMBL/GenBank/DDBJ whole genome shotgun (WGS) entry which is preliminary data.</text>
</comment>
<sequence length="169" mass="19183">MRFSYILALAALDHHRHCCSDQSDIHEGWYSQYLECSPRTAQVRCFSVCGAVHLQPRARLYLPRPASHVLLNPAPLKLPAHRRLLRLLNSRPASITQGFNAQSAPAPCANSKRAPRCLSRTWEPTPTARVYLSRRLPKRESTVSRGVRKMLRSLAFGREEPSFVNLVRS</sequence>
<protein>
    <submittedName>
        <fullName evidence="1">Uncharacterized protein</fullName>
    </submittedName>
</protein>
<dbReference type="EMBL" id="JARJCN010000028">
    <property type="protein sequence ID" value="KAJ7087582.1"/>
    <property type="molecule type" value="Genomic_DNA"/>
</dbReference>
<evidence type="ECO:0000313" key="2">
    <source>
        <dbReference type="Proteomes" id="UP001222325"/>
    </source>
</evidence>
<evidence type="ECO:0000313" key="1">
    <source>
        <dbReference type="EMBL" id="KAJ7087582.1"/>
    </source>
</evidence>
<gene>
    <name evidence="1" type="ORF">B0H15DRAFT_298055</name>
</gene>
<keyword evidence="2" id="KW-1185">Reference proteome</keyword>